<name>A0ABD2DC32_DAUMA</name>
<dbReference type="SMART" id="SM00207">
    <property type="entry name" value="TNF"/>
    <property type="match status" value="1"/>
</dbReference>
<dbReference type="InterPro" id="IPR006052">
    <property type="entry name" value="TNF_dom"/>
</dbReference>
<dbReference type="Proteomes" id="UP001610411">
    <property type="component" value="Unassembled WGS sequence"/>
</dbReference>
<dbReference type="InterPro" id="IPR008983">
    <property type="entry name" value="Tumour_necrosis_fac-like_dom"/>
</dbReference>
<protein>
    <submittedName>
        <fullName evidence="3">Tumor necrosis factor ligand superfamily member 9</fullName>
    </submittedName>
</protein>
<comment type="similarity">
    <text evidence="1">Belongs to the tumor necrosis factor family.</text>
</comment>
<dbReference type="PROSITE" id="PS00251">
    <property type="entry name" value="THD_1"/>
    <property type="match status" value="1"/>
</dbReference>
<accession>A0ABD2DC32</accession>
<dbReference type="PROSITE" id="PS50049">
    <property type="entry name" value="THD_2"/>
    <property type="match status" value="1"/>
</dbReference>
<organism evidence="3 4">
    <name type="scientific">Daubentonia madagascariensis</name>
    <name type="common">Aye-aye</name>
    <name type="synonym">Sciurus madagascariensis</name>
    <dbReference type="NCBI Taxonomy" id="31869"/>
    <lineage>
        <taxon>Eukaryota</taxon>
        <taxon>Metazoa</taxon>
        <taxon>Chordata</taxon>
        <taxon>Craniata</taxon>
        <taxon>Vertebrata</taxon>
        <taxon>Euteleostomi</taxon>
        <taxon>Mammalia</taxon>
        <taxon>Eutheria</taxon>
        <taxon>Euarchontoglires</taxon>
        <taxon>Primates</taxon>
        <taxon>Strepsirrhini</taxon>
        <taxon>Chiromyiformes</taxon>
        <taxon>Daubentoniidae</taxon>
        <taxon>Daubentonia</taxon>
    </lineage>
</organism>
<dbReference type="AlphaFoldDB" id="A0ABD2DC32"/>
<keyword evidence="4" id="KW-1185">Reference proteome</keyword>
<dbReference type="InterPro" id="IPR021184">
    <property type="entry name" value="TNF_CS"/>
</dbReference>
<proteinExistence type="inferred from homology"/>
<evidence type="ECO:0000313" key="3">
    <source>
        <dbReference type="EMBL" id="KAL2764231.1"/>
    </source>
</evidence>
<dbReference type="PANTHER" id="PTHR15153">
    <property type="entry name" value="TUMOR NECROSIS FACTOR LIGAND SUPERFAMILY MEMBER 9"/>
    <property type="match status" value="1"/>
</dbReference>
<dbReference type="SUPFAM" id="SSF49842">
    <property type="entry name" value="TNF-like"/>
    <property type="match status" value="1"/>
</dbReference>
<dbReference type="EMBL" id="JBFSEQ010000012">
    <property type="protein sequence ID" value="KAL2764231.1"/>
    <property type="molecule type" value="Genomic_DNA"/>
</dbReference>
<dbReference type="InterPro" id="IPR042373">
    <property type="entry name" value="TNFSF9"/>
</dbReference>
<dbReference type="FunFam" id="2.60.120.40:FF:000032">
    <property type="entry name" value="Tumor necrosis factor ligand superfamily member 9"/>
    <property type="match status" value="1"/>
</dbReference>
<comment type="caution">
    <text evidence="3">The sequence shown here is derived from an EMBL/GenBank/DDBJ whole genome shotgun (WGS) entry which is preliminary data.</text>
</comment>
<feature type="non-terminal residue" evidence="3">
    <location>
        <position position="1"/>
    </location>
</feature>
<evidence type="ECO:0000256" key="1">
    <source>
        <dbReference type="ARBA" id="ARBA00008670"/>
    </source>
</evidence>
<gene>
    <name evidence="3" type="ORF">WCI35_030023</name>
</gene>
<evidence type="ECO:0000313" key="4">
    <source>
        <dbReference type="Proteomes" id="UP001610411"/>
    </source>
</evidence>
<reference evidence="3 4" key="1">
    <citation type="journal article" date="2024" name="G3 (Bethesda)">
        <title>A hybrid genome assembly of the endangered aye-aye (Daubentonia madagascariensis).</title>
        <authorList>
            <person name="Versoza C.J."/>
            <person name="Pfeifer S.P."/>
        </authorList>
    </citation>
    <scope>NUCLEOTIDE SEQUENCE [LARGE SCALE GENOMIC DNA]</scope>
    <source>
        <strain evidence="3">6821</strain>
    </source>
</reference>
<evidence type="ECO:0000259" key="2">
    <source>
        <dbReference type="PROSITE" id="PS50049"/>
    </source>
</evidence>
<feature type="domain" description="THD" evidence="2">
    <location>
        <begin position="1"/>
        <end position="150"/>
    </location>
</feature>
<dbReference type="Gene3D" id="2.60.120.40">
    <property type="match status" value="1"/>
</dbReference>
<sequence length="164" mass="17166">LLTDGPLSWYSDPSLEGVSLAPGLSYDEDTRELVVAEAGVYYVFLQVELRRVVARPPRAASGSGSGSVSLALHLQPLRAATAAAGPATLAVTVDLPPPSSEAPRSAFGFRGRLLHLGPGQRLGVHLSAGAEAHQDWQLDQRATVLGLFRVATEVPAGLPSPRPT</sequence>
<dbReference type="PANTHER" id="PTHR15153:SF0">
    <property type="entry name" value="TUMOR NECROSIS FACTOR LIGAND SUPERFAMILY MEMBER 9"/>
    <property type="match status" value="1"/>
</dbReference>
<dbReference type="GO" id="GO:0005102">
    <property type="term" value="F:signaling receptor binding"/>
    <property type="evidence" value="ECO:0007669"/>
    <property type="project" value="UniProtKB-ARBA"/>
</dbReference>
<dbReference type="Pfam" id="PF00229">
    <property type="entry name" value="TNF"/>
    <property type="match status" value="1"/>
</dbReference>